<accession>A0A1B1ANK2</accession>
<dbReference type="InterPro" id="IPR021473">
    <property type="entry name" value="DUF3126"/>
</dbReference>
<dbReference type="Proteomes" id="UP000092498">
    <property type="component" value="Chromosome"/>
</dbReference>
<dbReference type="STRING" id="1759059.ATE48_17930"/>
<keyword evidence="2" id="KW-1185">Reference proteome</keyword>
<name>A0A1B1ANK2_9PROT</name>
<evidence type="ECO:0008006" key="3">
    <source>
        <dbReference type="Google" id="ProtNLM"/>
    </source>
</evidence>
<proteinExistence type="predicted"/>
<dbReference type="KEGG" id="cbot:ATE48_17930"/>
<evidence type="ECO:0000313" key="2">
    <source>
        <dbReference type="Proteomes" id="UP000092498"/>
    </source>
</evidence>
<gene>
    <name evidence="1" type="ORF">ATE48_17930</name>
</gene>
<sequence>MPSAPGAKKNAPVDGPERARLQAALRTTLHAADLDVRERPRKTDSAEVYVHGEFVGTVSADEDEGAVLTMSILDIDLEGEE</sequence>
<protein>
    <recommendedName>
        <fullName evidence="3">DUF3126 domain-containing protein</fullName>
    </recommendedName>
</protein>
<dbReference type="AlphaFoldDB" id="A0A1B1ANK2"/>
<reference evidence="1 2" key="1">
    <citation type="submission" date="2015-11" db="EMBL/GenBank/DDBJ databases">
        <title>Whole-Genome Sequence of Candidatus Oderbacter manganicum from the National Park Lower Oder Valley, Germany.</title>
        <authorList>
            <person name="Braun B."/>
            <person name="Liere K."/>
            <person name="Szewzyk U."/>
        </authorList>
    </citation>
    <scope>NUCLEOTIDE SEQUENCE [LARGE SCALE GENOMIC DNA]</scope>
    <source>
        <strain evidence="1 2">OTSz_A_272</strain>
    </source>
</reference>
<organism evidence="1 2">
    <name type="scientific">Candidatus Viadribacter manganicus</name>
    <dbReference type="NCBI Taxonomy" id="1759059"/>
    <lineage>
        <taxon>Bacteria</taxon>
        <taxon>Pseudomonadati</taxon>
        <taxon>Pseudomonadota</taxon>
        <taxon>Alphaproteobacteria</taxon>
        <taxon>Hyphomonadales</taxon>
        <taxon>Hyphomonadaceae</taxon>
        <taxon>Candidatus Viadribacter</taxon>
    </lineage>
</organism>
<evidence type="ECO:0000313" key="1">
    <source>
        <dbReference type="EMBL" id="ANP48147.1"/>
    </source>
</evidence>
<dbReference type="EMBL" id="CP013244">
    <property type="protein sequence ID" value="ANP48147.1"/>
    <property type="molecule type" value="Genomic_DNA"/>
</dbReference>
<dbReference type="Pfam" id="PF11324">
    <property type="entry name" value="DUF3126"/>
    <property type="match status" value="1"/>
</dbReference>
<dbReference type="InParanoid" id="A0A1B1ANK2"/>